<sequence>MKKIVKVLALGSAIVVIFMVIGRARPDLREFNPDEYAPDEVAVFDAFGASPEVVKDVLAAGRTPVCYVQGPDMDRAKKACRDKGFELYVTAQ</sequence>
<proteinExistence type="predicted"/>
<keyword evidence="2" id="KW-1185">Reference proteome</keyword>
<dbReference type="EMBL" id="JBHSAY010000005">
    <property type="protein sequence ID" value="MFC4130862.1"/>
    <property type="molecule type" value="Genomic_DNA"/>
</dbReference>
<organism evidence="1 2">
    <name type="scientific">Hamadaea flava</name>
    <dbReference type="NCBI Taxonomy" id="1742688"/>
    <lineage>
        <taxon>Bacteria</taxon>
        <taxon>Bacillati</taxon>
        <taxon>Actinomycetota</taxon>
        <taxon>Actinomycetes</taxon>
        <taxon>Micromonosporales</taxon>
        <taxon>Micromonosporaceae</taxon>
        <taxon>Hamadaea</taxon>
    </lineage>
</organism>
<protein>
    <submittedName>
        <fullName evidence="1">Uncharacterized protein</fullName>
    </submittedName>
</protein>
<reference evidence="2" key="1">
    <citation type="journal article" date="2019" name="Int. J. Syst. Evol. Microbiol.">
        <title>The Global Catalogue of Microorganisms (GCM) 10K type strain sequencing project: providing services to taxonomists for standard genome sequencing and annotation.</title>
        <authorList>
            <consortium name="The Broad Institute Genomics Platform"/>
            <consortium name="The Broad Institute Genome Sequencing Center for Infectious Disease"/>
            <person name="Wu L."/>
            <person name="Ma J."/>
        </authorList>
    </citation>
    <scope>NUCLEOTIDE SEQUENCE [LARGE SCALE GENOMIC DNA]</scope>
    <source>
        <strain evidence="2">CGMCC 4.7289</strain>
    </source>
</reference>
<accession>A0ABV8LIU3</accession>
<comment type="caution">
    <text evidence="1">The sequence shown here is derived from an EMBL/GenBank/DDBJ whole genome shotgun (WGS) entry which is preliminary data.</text>
</comment>
<gene>
    <name evidence="1" type="ORF">ACFOZ4_09640</name>
</gene>
<name>A0ABV8LIU3_9ACTN</name>
<dbReference type="RefSeq" id="WP_253757073.1">
    <property type="nucleotide sequence ID" value="NZ_JAMZDZ010000001.1"/>
</dbReference>
<dbReference type="Proteomes" id="UP001595816">
    <property type="component" value="Unassembled WGS sequence"/>
</dbReference>
<evidence type="ECO:0000313" key="1">
    <source>
        <dbReference type="EMBL" id="MFC4130862.1"/>
    </source>
</evidence>
<evidence type="ECO:0000313" key="2">
    <source>
        <dbReference type="Proteomes" id="UP001595816"/>
    </source>
</evidence>